<accession>A0ABV8VBL5</accession>
<gene>
    <name evidence="1" type="ORF">ACFO5K_04320</name>
</gene>
<dbReference type="Proteomes" id="UP001595844">
    <property type="component" value="Unassembled WGS sequence"/>
</dbReference>
<evidence type="ECO:0000313" key="2">
    <source>
        <dbReference type="Proteomes" id="UP001595844"/>
    </source>
</evidence>
<reference evidence="2" key="1">
    <citation type="journal article" date="2019" name="Int. J. Syst. Evol. Microbiol.">
        <title>The Global Catalogue of Microorganisms (GCM) 10K type strain sequencing project: providing services to taxonomists for standard genome sequencing and annotation.</title>
        <authorList>
            <consortium name="The Broad Institute Genomics Platform"/>
            <consortium name="The Broad Institute Genome Sequencing Center for Infectious Disease"/>
            <person name="Wu L."/>
            <person name="Ma J."/>
        </authorList>
    </citation>
    <scope>NUCLEOTIDE SEQUENCE [LARGE SCALE GENOMIC DNA]</scope>
    <source>
        <strain evidence="2">IBRC-M 10490</strain>
    </source>
</reference>
<comment type="caution">
    <text evidence="1">The sequence shown here is derived from an EMBL/GenBank/DDBJ whole genome shotgun (WGS) entry which is preliminary data.</text>
</comment>
<organism evidence="1 2">
    <name type="scientific">Nocardia halotolerans</name>
    <dbReference type="NCBI Taxonomy" id="1755878"/>
    <lineage>
        <taxon>Bacteria</taxon>
        <taxon>Bacillati</taxon>
        <taxon>Actinomycetota</taxon>
        <taxon>Actinomycetes</taxon>
        <taxon>Mycobacteriales</taxon>
        <taxon>Nocardiaceae</taxon>
        <taxon>Nocardia</taxon>
    </lineage>
</organism>
<dbReference type="RefSeq" id="WP_378555968.1">
    <property type="nucleotide sequence ID" value="NZ_JBHSDL010000005.1"/>
</dbReference>
<dbReference type="EMBL" id="JBHSDL010000005">
    <property type="protein sequence ID" value="MFC4373319.1"/>
    <property type="molecule type" value="Genomic_DNA"/>
</dbReference>
<protein>
    <submittedName>
        <fullName evidence="1">Uncharacterized protein</fullName>
    </submittedName>
</protein>
<evidence type="ECO:0000313" key="1">
    <source>
        <dbReference type="EMBL" id="MFC4373319.1"/>
    </source>
</evidence>
<sequence length="100" mass="11035">MSDDGYRDGIRIETGFKGNGFGIDPEGCGCTDCLTGEAFHPSDAYRIKAAIDQGRPLFNHSGQEVILPNGFRLDRGATWRPGMFQHHCPGCSCFPEGRQW</sequence>
<name>A0ABV8VBL5_9NOCA</name>
<keyword evidence="2" id="KW-1185">Reference proteome</keyword>
<proteinExistence type="predicted"/>